<proteinExistence type="predicted"/>
<keyword evidence="1" id="KW-0812">Transmembrane</keyword>
<organism evidence="2 3">
    <name type="scientific">Prevotella aff. ruminicola Tc2-24</name>
    <dbReference type="NCBI Taxonomy" id="81582"/>
    <lineage>
        <taxon>Bacteria</taxon>
        <taxon>Pseudomonadati</taxon>
        <taxon>Bacteroidota</taxon>
        <taxon>Bacteroidia</taxon>
        <taxon>Bacteroidales</taxon>
        <taxon>Prevotellaceae</taxon>
        <taxon>Prevotella</taxon>
    </lineage>
</organism>
<keyword evidence="1" id="KW-1133">Transmembrane helix</keyword>
<reference evidence="2 3" key="1">
    <citation type="submission" date="2016-10" db="EMBL/GenBank/DDBJ databases">
        <authorList>
            <person name="de Groot N.N."/>
        </authorList>
    </citation>
    <scope>NUCLEOTIDE SEQUENCE [LARGE SCALE GENOMIC DNA]</scope>
    <source>
        <strain evidence="2 3">TC2-24</strain>
    </source>
</reference>
<feature type="transmembrane region" description="Helical" evidence="1">
    <location>
        <begin position="12"/>
        <end position="36"/>
    </location>
</feature>
<protein>
    <submittedName>
        <fullName evidence="2">Uncharacterized protein</fullName>
    </submittedName>
</protein>
<accession>A0A1I0MDD8</accession>
<dbReference type="RefSeq" id="WP_091914555.1">
    <property type="nucleotide sequence ID" value="NZ_FOIQ01000001.1"/>
</dbReference>
<name>A0A1I0MDD8_9BACT</name>
<dbReference type="Proteomes" id="UP000199373">
    <property type="component" value="Unassembled WGS sequence"/>
</dbReference>
<gene>
    <name evidence="2" type="ORF">SAMN04487850_0550</name>
</gene>
<keyword evidence="3" id="KW-1185">Reference proteome</keyword>
<feature type="transmembrane region" description="Helical" evidence="1">
    <location>
        <begin position="132"/>
        <end position="150"/>
    </location>
</feature>
<dbReference type="AlphaFoldDB" id="A0A1I0MDD8"/>
<evidence type="ECO:0000313" key="2">
    <source>
        <dbReference type="EMBL" id="SEV86138.1"/>
    </source>
</evidence>
<feature type="transmembrane region" description="Helical" evidence="1">
    <location>
        <begin position="105"/>
        <end position="126"/>
    </location>
</feature>
<evidence type="ECO:0000256" key="1">
    <source>
        <dbReference type="SAM" id="Phobius"/>
    </source>
</evidence>
<keyword evidence="1" id="KW-0472">Membrane</keyword>
<sequence>MKKDYLFPYQFKWIGWSLFIPFALLFFLAYGCFHVIDDDFISFKTLMIMMGELNTFHGGHEAKGFLFEVGRQGMFDEICLVAMSVGLLFVAFARERDEDEYVEHLRLHSFAWAIKVNTVLFILGTWFFFGGLYLWFVLFWFLSLFLIYLAKFQLELHQMRKGVNDEE</sequence>
<evidence type="ECO:0000313" key="3">
    <source>
        <dbReference type="Proteomes" id="UP000199373"/>
    </source>
</evidence>
<dbReference type="EMBL" id="FOIQ01000001">
    <property type="protein sequence ID" value="SEV86138.1"/>
    <property type="molecule type" value="Genomic_DNA"/>
</dbReference>
<dbReference type="PROSITE" id="PS51257">
    <property type="entry name" value="PROKAR_LIPOPROTEIN"/>
    <property type="match status" value="1"/>
</dbReference>
<feature type="transmembrane region" description="Helical" evidence="1">
    <location>
        <begin position="74"/>
        <end position="93"/>
    </location>
</feature>